<accession>A0A8S1J650</accession>
<reference evidence="1" key="1">
    <citation type="submission" date="2020-12" db="EMBL/GenBank/DDBJ databases">
        <authorList>
            <person name="Iha C."/>
        </authorList>
    </citation>
    <scope>NUCLEOTIDE SEQUENCE</scope>
</reference>
<name>A0A8S1J650_9CHLO</name>
<evidence type="ECO:0000313" key="2">
    <source>
        <dbReference type="Proteomes" id="UP000708148"/>
    </source>
</evidence>
<dbReference type="EMBL" id="CAJHUC010001558">
    <property type="protein sequence ID" value="CAD7701520.1"/>
    <property type="molecule type" value="Genomic_DNA"/>
</dbReference>
<dbReference type="Proteomes" id="UP000708148">
    <property type="component" value="Unassembled WGS sequence"/>
</dbReference>
<proteinExistence type="predicted"/>
<keyword evidence="2" id="KW-1185">Reference proteome</keyword>
<gene>
    <name evidence="1" type="ORF">OSTQU699_LOCUS6879</name>
</gene>
<dbReference type="AlphaFoldDB" id="A0A8S1J650"/>
<protein>
    <submittedName>
        <fullName evidence="1">Uncharacterized protein</fullName>
    </submittedName>
</protein>
<comment type="caution">
    <text evidence="1">The sequence shown here is derived from an EMBL/GenBank/DDBJ whole genome shotgun (WGS) entry which is preliminary data.</text>
</comment>
<evidence type="ECO:0000313" key="1">
    <source>
        <dbReference type="EMBL" id="CAD7701520.1"/>
    </source>
</evidence>
<sequence length="126" mass="13831">MEGGGRVKGQRGVALHNLLTSAICKLEFELNERDLAVLVASLSVQYFIVSAPSRFCTFISGRSTPRQACSWVTMGEDMDAQLQAYMHAHSYWTAAATRCHKAPSRLAHFSIPCTFAVQAQLPRASV</sequence>
<organism evidence="1 2">
    <name type="scientific">Ostreobium quekettii</name>
    <dbReference type="NCBI Taxonomy" id="121088"/>
    <lineage>
        <taxon>Eukaryota</taxon>
        <taxon>Viridiplantae</taxon>
        <taxon>Chlorophyta</taxon>
        <taxon>core chlorophytes</taxon>
        <taxon>Ulvophyceae</taxon>
        <taxon>TCBD clade</taxon>
        <taxon>Bryopsidales</taxon>
        <taxon>Ostreobineae</taxon>
        <taxon>Ostreobiaceae</taxon>
        <taxon>Ostreobium</taxon>
    </lineage>
</organism>